<evidence type="ECO:0000256" key="10">
    <source>
        <dbReference type="ARBA" id="ARBA00023004"/>
    </source>
</evidence>
<dbReference type="SUPFAM" id="SSF81342">
    <property type="entry name" value="Transmembrane di-heme cytochromes"/>
    <property type="match status" value="1"/>
</dbReference>
<protein>
    <submittedName>
        <fullName evidence="15">Cytochrome b561</fullName>
    </submittedName>
</protein>
<dbReference type="InterPro" id="IPR016174">
    <property type="entry name" value="Di-haem_cyt_TM"/>
</dbReference>
<dbReference type="InterPro" id="IPR052168">
    <property type="entry name" value="Cytochrome_b561_oxidase"/>
</dbReference>
<evidence type="ECO:0000256" key="12">
    <source>
        <dbReference type="ARBA" id="ARBA00037975"/>
    </source>
</evidence>
<dbReference type="EMBL" id="JBEPML010000021">
    <property type="protein sequence ID" value="MET3794183.1"/>
    <property type="molecule type" value="Genomic_DNA"/>
</dbReference>
<name>A0ABV2N5U0_9HYPH</name>
<evidence type="ECO:0000313" key="16">
    <source>
        <dbReference type="Proteomes" id="UP001549076"/>
    </source>
</evidence>
<evidence type="ECO:0000256" key="8">
    <source>
        <dbReference type="ARBA" id="ARBA00022982"/>
    </source>
</evidence>
<feature type="domain" description="Cytochrome b561 bacterial/Ni-hydrogenase" evidence="14">
    <location>
        <begin position="9"/>
        <end position="182"/>
    </location>
</feature>
<dbReference type="InterPro" id="IPR011577">
    <property type="entry name" value="Cyt_b561_bac/Ni-Hgenase"/>
</dbReference>
<evidence type="ECO:0000256" key="9">
    <source>
        <dbReference type="ARBA" id="ARBA00022989"/>
    </source>
</evidence>
<feature type="transmembrane region" description="Helical" evidence="13">
    <location>
        <begin position="87"/>
        <end position="111"/>
    </location>
</feature>
<evidence type="ECO:0000313" key="15">
    <source>
        <dbReference type="EMBL" id="MET3794183.1"/>
    </source>
</evidence>
<evidence type="ECO:0000256" key="7">
    <source>
        <dbReference type="ARBA" id="ARBA00022723"/>
    </source>
</evidence>
<keyword evidence="4" id="KW-1003">Cell membrane</keyword>
<keyword evidence="6 13" id="KW-0812">Transmembrane</keyword>
<evidence type="ECO:0000256" key="2">
    <source>
        <dbReference type="ARBA" id="ARBA00004651"/>
    </source>
</evidence>
<keyword evidence="5" id="KW-0349">Heme</keyword>
<evidence type="ECO:0000256" key="11">
    <source>
        <dbReference type="ARBA" id="ARBA00023136"/>
    </source>
</evidence>
<evidence type="ECO:0000256" key="6">
    <source>
        <dbReference type="ARBA" id="ARBA00022692"/>
    </source>
</evidence>
<keyword evidence="7" id="KW-0479">Metal-binding</keyword>
<dbReference type="Pfam" id="PF01292">
    <property type="entry name" value="Ni_hydr_CYTB"/>
    <property type="match status" value="1"/>
</dbReference>
<gene>
    <name evidence="15" type="ORF">ABID37_004423</name>
</gene>
<evidence type="ECO:0000256" key="1">
    <source>
        <dbReference type="ARBA" id="ARBA00001970"/>
    </source>
</evidence>
<keyword evidence="11 13" id="KW-0472">Membrane</keyword>
<proteinExistence type="inferred from homology"/>
<dbReference type="Proteomes" id="UP001549076">
    <property type="component" value="Unassembled WGS sequence"/>
</dbReference>
<evidence type="ECO:0000256" key="13">
    <source>
        <dbReference type="SAM" id="Phobius"/>
    </source>
</evidence>
<dbReference type="PANTHER" id="PTHR30529">
    <property type="entry name" value="CYTOCHROME B561"/>
    <property type="match status" value="1"/>
</dbReference>
<dbReference type="PANTHER" id="PTHR30529:SF1">
    <property type="entry name" value="CYTOCHROME B561 HOMOLOG 2"/>
    <property type="match status" value="1"/>
</dbReference>
<keyword evidence="3" id="KW-0813">Transport</keyword>
<feature type="transmembrane region" description="Helical" evidence="13">
    <location>
        <begin position="149"/>
        <end position="171"/>
    </location>
</feature>
<dbReference type="PROSITE" id="PS51257">
    <property type="entry name" value="PROKAR_LIPOPROTEIN"/>
    <property type="match status" value="1"/>
</dbReference>
<sequence>MWRNTQAGYGLAAQVLHWLIALLFACQLALGYLTQASADDPALQFRLYQWHKSLGFLILALALLRLGWWAIGIRPAPAGHMGRLERLAAYAAHSLLLGLTIVVPLAGWAVVSASPLAIPSYAFDLVVIPNLPLAASDAAEAFWSRVHALLAYGTGLLALGHALAALHHHFLRRDDTLRRMVRPFRKHAGWK</sequence>
<comment type="subcellular location">
    <subcellularLocation>
        <location evidence="2">Cell membrane</location>
        <topology evidence="2">Multi-pass membrane protein</topology>
    </subcellularLocation>
</comment>
<evidence type="ECO:0000256" key="5">
    <source>
        <dbReference type="ARBA" id="ARBA00022617"/>
    </source>
</evidence>
<evidence type="ECO:0000259" key="14">
    <source>
        <dbReference type="Pfam" id="PF01292"/>
    </source>
</evidence>
<keyword evidence="8" id="KW-0249">Electron transport</keyword>
<keyword evidence="9 13" id="KW-1133">Transmembrane helix</keyword>
<comment type="cofactor">
    <cofactor evidence="1">
        <name>heme b</name>
        <dbReference type="ChEBI" id="CHEBI:60344"/>
    </cofactor>
</comment>
<evidence type="ECO:0000256" key="3">
    <source>
        <dbReference type="ARBA" id="ARBA00022448"/>
    </source>
</evidence>
<comment type="caution">
    <text evidence="15">The sequence shown here is derived from an EMBL/GenBank/DDBJ whole genome shotgun (WGS) entry which is preliminary data.</text>
</comment>
<accession>A0ABV2N5U0</accession>
<keyword evidence="10" id="KW-0408">Iron</keyword>
<evidence type="ECO:0000256" key="4">
    <source>
        <dbReference type="ARBA" id="ARBA00022475"/>
    </source>
</evidence>
<comment type="similarity">
    <text evidence="12">Belongs to the cytochrome b561 family.</text>
</comment>
<reference evidence="15 16" key="1">
    <citation type="submission" date="2024-06" db="EMBL/GenBank/DDBJ databases">
        <title>Genomic Encyclopedia of Type Strains, Phase IV (KMG-IV): sequencing the most valuable type-strain genomes for metagenomic binning, comparative biology and taxonomic classification.</title>
        <authorList>
            <person name="Goeker M."/>
        </authorList>
    </citation>
    <scope>NUCLEOTIDE SEQUENCE [LARGE SCALE GENOMIC DNA]</scope>
    <source>
        <strain evidence="15 16">DSM 27865</strain>
    </source>
</reference>
<keyword evidence="16" id="KW-1185">Reference proteome</keyword>
<dbReference type="RefSeq" id="WP_354198704.1">
    <property type="nucleotide sequence ID" value="NZ_JBEPML010000021.1"/>
</dbReference>
<organism evidence="15 16">
    <name type="scientific">Aquamicrobium terrae</name>
    <dbReference type="NCBI Taxonomy" id="1324945"/>
    <lineage>
        <taxon>Bacteria</taxon>
        <taxon>Pseudomonadati</taxon>
        <taxon>Pseudomonadota</taxon>
        <taxon>Alphaproteobacteria</taxon>
        <taxon>Hyphomicrobiales</taxon>
        <taxon>Phyllobacteriaceae</taxon>
        <taxon>Aquamicrobium</taxon>
    </lineage>
</organism>
<feature type="transmembrane region" description="Helical" evidence="13">
    <location>
        <begin position="54"/>
        <end position="75"/>
    </location>
</feature>